<evidence type="ECO:0000313" key="10">
    <source>
        <dbReference type="Proteomes" id="UP001293254"/>
    </source>
</evidence>
<organism evidence="9 10">
    <name type="scientific">Sesamum alatum</name>
    <dbReference type="NCBI Taxonomy" id="300844"/>
    <lineage>
        <taxon>Eukaryota</taxon>
        <taxon>Viridiplantae</taxon>
        <taxon>Streptophyta</taxon>
        <taxon>Embryophyta</taxon>
        <taxon>Tracheophyta</taxon>
        <taxon>Spermatophyta</taxon>
        <taxon>Magnoliopsida</taxon>
        <taxon>eudicotyledons</taxon>
        <taxon>Gunneridae</taxon>
        <taxon>Pentapetalae</taxon>
        <taxon>asterids</taxon>
        <taxon>lamiids</taxon>
        <taxon>Lamiales</taxon>
        <taxon>Pedaliaceae</taxon>
        <taxon>Sesamum</taxon>
    </lineage>
</organism>
<protein>
    <submittedName>
        <fullName evidence="9">Cytochrome c biogenesis protein CCS1, chloroplastic</fullName>
    </submittedName>
</protein>
<dbReference type="EMBL" id="JACGWO010000001">
    <property type="protein sequence ID" value="KAK4437800.1"/>
    <property type="molecule type" value="Genomic_DNA"/>
</dbReference>
<evidence type="ECO:0000256" key="7">
    <source>
        <dbReference type="SAM" id="Phobius"/>
    </source>
</evidence>
<keyword evidence="2 7" id="KW-0812">Transmembrane</keyword>
<proteinExistence type="inferred from homology"/>
<feature type="transmembrane region" description="Helical" evidence="7">
    <location>
        <begin position="133"/>
        <end position="160"/>
    </location>
</feature>
<feature type="domain" description="ResB-like" evidence="8">
    <location>
        <begin position="142"/>
        <end position="403"/>
    </location>
</feature>
<reference evidence="9" key="1">
    <citation type="submission" date="2020-06" db="EMBL/GenBank/DDBJ databases">
        <authorList>
            <person name="Li T."/>
            <person name="Hu X."/>
            <person name="Zhang T."/>
            <person name="Song X."/>
            <person name="Zhang H."/>
            <person name="Dai N."/>
            <person name="Sheng W."/>
            <person name="Hou X."/>
            <person name="Wei L."/>
        </authorList>
    </citation>
    <scope>NUCLEOTIDE SEQUENCE</scope>
    <source>
        <strain evidence="9">3651</strain>
        <tissue evidence="9">Leaf</tissue>
    </source>
</reference>
<evidence type="ECO:0000256" key="1">
    <source>
        <dbReference type="ARBA" id="ARBA00004141"/>
    </source>
</evidence>
<comment type="subcellular location">
    <subcellularLocation>
        <location evidence="1">Membrane</location>
        <topology evidence="1">Multi-pass membrane protein</topology>
    </subcellularLocation>
</comment>
<evidence type="ECO:0000256" key="5">
    <source>
        <dbReference type="ARBA" id="ARBA00023136"/>
    </source>
</evidence>
<evidence type="ECO:0000256" key="2">
    <source>
        <dbReference type="ARBA" id="ARBA00022692"/>
    </source>
</evidence>
<keyword evidence="5 7" id="KW-0472">Membrane</keyword>
<dbReference type="AlphaFoldDB" id="A0AAE1YWD0"/>
<dbReference type="GO" id="GO:0017004">
    <property type="term" value="P:cytochrome complex assembly"/>
    <property type="evidence" value="ECO:0007669"/>
    <property type="project" value="UniProtKB-KW"/>
</dbReference>
<evidence type="ECO:0000256" key="3">
    <source>
        <dbReference type="ARBA" id="ARBA00022748"/>
    </source>
</evidence>
<dbReference type="InterPro" id="IPR007816">
    <property type="entry name" value="ResB-like_domain"/>
</dbReference>
<feature type="domain" description="ResB-like" evidence="8">
    <location>
        <begin position="452"/>
        <end position="553"/>
    </location>
</feature>
<dbReference type="PANTHER" id="PTHR31566:SF0">
    <property type="entry name" value="CYTOCHROME C BIOGENESIS PROTEIN CCS1, CHLOROPLASTIC"/>
    <property type="match status" value="1"/>
</dbReference>
<dbReference type="InterPro" id="IPR023494">
    <property type="entry name" value="Cyt_c_bgen_Ccs1/CcsB/ResB"/>
</dbReference>
<keyword evidence="10" id="KW-1185">Reference proteome</keyword>
<feature type="region of interest" description="Disordered" evidence="6">
    <location>
        <begin position="72"/>
        <end position="122"/>
    </location>
</feature>
<dbReference type="PANTHER" id="PTHR31566">
    <property type="entry name" value="CYTOCHROME C BIOGENESIS PROTEIN CCS1, CHLOROPLASTIC"/>
    <property type="match status" value="1"/>
</dbReference>
<feature type="compositionally biased region" description="Low complexity" evidence="6">
    <location>
        <begin position="93"/>
        <end position="107"/>
    </location>
</feature>
<keyword evidence="3" id="KW-0201">Cytochrome c-type biogenesis</keyword>
<evidence type="ECO:0000256" key="4">
    <source>
        <dbReference type="ARBA" id="ARBA00022989"/>
    </source>
</evidence>
<keyword evidence="4 7" id="KW-1133">Transmembrane helix</keyword>
<comment type="caution">
    <text evidence="9">The sequence shown here is derived from an EMBL/GenBank/DDBJ whole genome shotgun (WGS) entry which is preliminary data.</text>
</comment>
<dbReference type="Pfam" id="PF05140">
    <property type="entry name" value="ResB"/>
    <property type="match status" value="2"/>
</dbReference>
<evidence type="ECO:0000259" key="8">
    <source>
        <dbReference type="Pfam" id="PF05140"/>
    </source>
</evidence>
<dbReference type="HAMAP" id="MF_01392">
    <property type="entry name" value="CytC_Ccs1"/>
    <property type="match status" value="1"/>
</dbReference>
<dbReference type="Proteomes" id="UP001293254">
    <property type="component" value="Unassembled WGS sequence"/>
</dbReference>
<accession>A0AAE1YWD0</accession>
<evidence type="ECO:0000256" key="6">
    <source>
        <dbReference type="SAM" id="MobiDB-lite"/>
    </source>
</evidence>
<reference evidence="9" key="2">
    <citation type="journal article" date="2024" name="Plant">
        <title>Genomic evolution and insights into agronomic trait innovations of Sesamum species.</title>
        <authorList>
            <person name="Miao H."/>
            <person name="Wang L."/>
            <person name="Qu L."/>
            <person name="Liu H."/>
            <person name="Sun Y."/>
            <person name="Le M."/>
            <person name="Wang Q."/>
            <person name="Wei S."/>
            <person name="Zheng Y."/>
            <person name="Lin W."/>
            <person name="Duan Y."/>
            <person name="Cao H."/>
            <person name="Xiong S."/>
            <person name="Wang X."/>
            <person name="Wei L."/>
            <person name="Li C."/>
            <person name="Ma Q."/>
            <person name="Ju M."/>
            <person name="Zhao R."/>
            <person name="Li G."/>
            <person name="Mu C."/>
            <person name="Tian Q."/>
            <person name="Mei H."/>
            <person name="Zhang T."/>
            <person name="Gao T."/>
            <person name="Zhang H."/>
        </authorList>
    </citation>
    <scope>NUCLEOTIDE SEQUENCE</scope>
    <source>
        <strain evidence="9">3651</strain>
    </source>
</reference>
<sequence>MKTLNSSTLSKIHTYSIRNAFRFRTQFSFPNDSFLCSLCSSKNGGRLTLTLSFSSKRKTVFCKLKTSKNESNVKGKKKSLQAPTTTKIEAPEPGGAPAVSGESGEGSVPPPPPPPPRSKKVGSWKLKGLPKRVLAVLSNLPLALAEMFAVAALMALGTIIDQGEAPDFYFQKYPEENPILGFFTWRWILTLGFDHMFSSPLFLVTLSLLGASLMACTYTTQIPIVKVARRWSFLHSAEAIRKQEYSDTLPRASIQDLGVILMGAGYEVFLKGPSLYAFKGLAGRFAPIGVHLALLLVMAGGTLSAAGSFRGSVTVPQGLNFVIGDVLGPSGFLSTPSESFNTEVHVNRFYMEYYNSGEVSQFHSDLSLFDLNGKEIMRKTISVNDPLRYGGITIYQTDWSLSALQVMKDDEGPFNLAMAPLKINGDKKLYGTFLPVGDTDSTNLKGISMLARDMQSVVLYDQEGKFAGVRRPNSKLAIDIDGMRIVVLDAIGSTGLDIKTDPGVPIVYAGFGALMLTTCISFLSHTQIWALQDGTSVVVGGKTNRAKGEFPDDMNFLLDQVPEIVDSSASMQLDSSSG</sequence>
<name>A0AAE1YWD0_9LAMI</name>
<feature type="transmembrane region" description="Helical" evidence="7">
    <location>
        <begin position="201"/>
        <end position="220"/>
    </location>
</feature>
<feature type="transmembrane region" description="Helical" evidence="7">
    <location>
        <begin position="288"/>
        <end position="309"/>
    </location>
</feature>
<gene>
    <name evidence="9" type="ORF">Salat_0114000</name>
</gene>
<evidence type="ECO:0000313" key="9">
    <source>
        <dbReference type="EMBL" id="KAK4437800.1"/>
    </source>
</evidence>
<dbReference type="GO" id="GO:0016020">
    <property type="term" value="C:membrane"/>
    <property type="evidence" value="ECO:0007669"/>
    <property type="project" value="UniProtKB-SubCell"/>
</dbReference>